<dbReference type="Pfam" id="PF07931">
    <property type="entry name" value="CPT"/>
    <property type="match status" value="1"/>
</dbReference>
<dbReference type="EMBL" id="JBIHMK010000337">
    <property type="protein sequence ID" value="MFH0252256.1"/>
    <property type="molecule type" value="Genomic_DNA"/>
</dbReference>
<organism evidence="1 2">
    <name type="scientific">Streptomyces chitinivorans</name>
    <dbReference type="NCBI Taxonomy" id="1257027"/>
    <lineage>
        <taxon>Bacteria</taxon>
        <taxon>Bacillati</taxon>
        <taxon>Actinomycetota</taxon>
        <taxon>Actinomycetes</taxon>
        <taxon>Kitasatosporales</taxon>
        <taxon>Streptomycetaceae</taxon>
        <taxon>Streptomyces</taxon>
    </lineage>
</organism>
<feature type="non-terminal residue" evidence="1">
    <location>
        <position position="40"/>
    </location>
</feature>
<dbReference type="InterPro" id="IPR027417">
    <property type="entry name" value="P-loop_NTPase"/>
</dbReference>
<protein>
    <submittedName>
        <fullName evidence="1">Chloramphenicol phosphotransferase</fullName>
    </submittedName>
</protein>
<evidence type="ECO:0000313" key="2">
    <source>
        <dbReference type="Proteomes" id="UP001607069"/>
    </source>
</evidence>
<sequence length="40" mass="4244">MGSGRIVFLNGTSSSGKSSIATELLQVLDGSWFHMPVDAF</sequence>
<name>A0ABW7I269_9ACTN</name>
<dbReference type="Gene3D" id="3.40.50.300">
    <property type="entry name" value="P-loop containing nucleotide triphosphate hydrolases"/>
    <property type="match status" value="1"/>
</dbReference>
<proteinExistence type="predicted"/>
<dbReference type="SUPFAM" id="SSF52540">
    <property type="entry name" value="P-loop containing nucleoside triphosphate hydrolases"/>
    <property type="match status" value="1"/>
</dbReference>
<reference evidence="1 2" key="1">
    <citation type="submission" date="2024-10" db="EMBL/GenBank/DDBJ databases">
        <authorList>
            <person name="Cho J.-C."/>
        </authorList>
    </citation>
    <scope>NUCLEOTIDE SEQUENCE [LARGE SCALE GENOMIC DNA]</scope>
    <source>
        <strain evidence="1 2">KCTC29696</strain>
    </source>
</reference>
<dbReference type="Proteomes" id="UP001607069">
    <property type="component" value="Unassembled WGS sequence"/>
</dbReference>
<accession>A0ABW7I269</accession>
<evidence type="ECO:0000313" key="1">
    <source>
        <dbReference type="EMBL" id="MFH0252256.1"/>
    </source>
</evidence>
<comment type="caution">
    <text evidence="1">The sequence shown here is derived from an EMBL/GenBank/DDBJ whole genome shotgun (WGS) entry which is preliminary data.</text>
</comment>
<gene>
    <name evidence="1" type="ORF">ACG5V6_29265</name>
</gene>
<keyword evidence="2" id="KW-1185">Reference proteome</keyword>